<dbReference type="OrthoDB" id="163794at2759"/>
<keyword evidence="5" id="KW-0472">Membrane</keyword>
<reference evidence="7" key="2">
    <citation type="journal article" date="2016" name="Sci. Rep.">
        <title>Dictyocaulus viviparus genome, variome and transcriptome elucidate lungworm biology and support future intervention.</title>
        <authorList>
            <person name="McNulty S.N."/>
            <person name="Strube C."/>
            <person name="Rosa B.A."/>
            <person name="Martin J.C."/>
            <person name="Tyagi R."/>
            <person name="Choi Y.J."/>
            <person name="Wang Q."/>
            <person name="Hallsworth Pepin K."/>
            <person name="Zhang X."/>
            <person name="Ozersky P."/>
            <person name="Wilson R.K."/>
            <person name="Sternberg P.W."/>
            <person name="Gasser R.B."/>
            <person name="Mitreva M."/>
        </authorList>
    </citation>
    <scope>NUCLEOTIDE SEQUENCE [LARGE SCALE GENOMIC DNA]</scope>
    <source>
        <strain evidence="7">HannoverDv2000</strain>
    </source>
</reference>
<keyword evidence="4" id="KW-1133">Transmembrane helix</keyword>
<evidence type="ECO:0000256" key="2">
    <source>
        <dbReference type="ARBA" id="ARBA00009160"/>
    </source>
</evidence>
<proteinExistence type="inferred from homology"/>
<dbReference type="EMBL" id="KN716317">
    <property type="protein sequence ID" value="KJH47216.1"/>
    <property type="molecule type" value="Genomic_DNA"/>
</dbReference>
<evidence type="ECO:0000256" key="5">
    <source>
        <dbReference type="ARBA" id="ARBA00023136"/>
    </source>
</evidence>
<name>A0A0D8XXZ5_DICVI</name>
<gene>
    <name evidence="6" type="ORF">DICVIV_06738</name>
</gene>
<dbReference type="GO" id="GO:0005741">
    <property type="term" value="C:mitochondrial outer membrane"/>
    <property type="evidence" value="ECO:0007669"/>
    <property type="project" value="UniProtKB-SubCell"/>
</dbReference>
<protein>
    <submittedName>
        <fullName evidence="6">Uncharacterized protein</fullName>
    </submittedName>
</protein>
<dbReference type="InterPro" id="IPR007014">
    <property type="entry name" value="FUN14"/>
</dbReference>
<dbReference type="AlphaFoldDB" id="A0A0D8XXZ5"/>
<evidence type="ECO:0000313" key="7">
    <source>
        <dbReference type="Proteomes" id="UP000053766"/>
    </source>
</evidence>
<dbReference type="Pfam" id="PF04930">
    <property type="entry name" value="FUN14"/>
    <property type="match status" value="1"/>
</dbReference>
<accession>A0A0D8XXZ5</accession>
<comment type="subcellular location">
    <subcellularLocation>
        <location evidence="1">Mitochondrion outer membrane</location>
        <topology evidence="1">Multi-pass membrane protein</topology>
    </subcellularLocation>
</comment>
<evidence type="ECO:0000313" key="6">
    <source>
        <dbReference type="EMBL" id="KJH47216.1"/>
    </source>
</evidence>
<evidence type="ECO:0000256" key="4">
    <source>
        <dbReference type="ARBA" id="ARBA00022989"/>
    </source>
</evidence>
<comment type="similarity">
    <text evidence="2">Belongs to the FUN14 family.</text>
</comment>
<keyword evidence="7" id="KW-1185">Reference proteome</keyword>
<evidence type="ECO:0000256" key="3">
    <source>
        <dbReference type="ARBA" id="ARBA00022692"/>
    </source>
</evidence>
<sequence>MYEICNYCGYIKLNRSKFQKDLNELSRRLEKSLTKHRTAMPQQYEVMEFLRSNAWLLSGFAGGKLIRYWSVNVSEFSFGRTKTCRRNYTR</sequence>
<dbReference type="Proteomes" id="UP000053766">
    <property type="component" value="Unassembled WGS sequence"/>
</dbReference>
<organism evidence="6 7">
    <name type="scientific">Dictyocaulus viviparus</name>
    <name type="common">Bovine lungworm</name>
    <dbReference type="NCBI Taxonomy" id="29172"/>
    <lineage>
        <taxon>Eukaryota</taxon>
        <taxon>Metazoa</taxon>
        <taxon>Ecdysozoa</taxon>
        <taxon>Nematoda</taxon>
        <taxon>Chromadorea</taxon>
        <taxon>Rhabditida</taxon>
        <taxon>Rhabditina</taxon>
        <taxon>Rhabditomorpha</taxon>
        <taxon>Strongyloidea</taxon>
        <taxon>Metastrongylidae</taxon>
        <taxon>Dictyocaulus</taxon>
    </lineage>
</organism>
<evidence type="ECO:0000256" key="1">
    <source>
        <dbReference type="ARBA" id="ARBA00004374"/>
    </source>
</evidence>
<reference evidence="6 7" key="1">
    <citation type="submission" date="2013-11" db="EMBL/GenBank/DDBJ databases">
        <title>Draft genome of the bovine lungworm Dictyocaulus viviparus.</title>
        <authorList>
            <person name="Mitreva M."/>
        </authorList>
    </citation>
    <scope>NUCLEOTIDE SEQUENCE [LARGE SCALE GENOMIC DNA]</scope>
    <source>
        <strain evidence="6 7">HannoverDv2000</strain>
    </source>
</reference>
<keyword evidence="3" id="KW-0812">Transmembrane</keyword>